<sequence>MRSFGEILSGTLITINAAYSQLPLNIPFNSPWSPSVSVTSRLCKCLPGDSCFPSQQEWNQLSQRLSQPLIYGQRPFASVCYNTSSDFSPAACKQAMSERFNETSLAESSNTIMWTIFEDIITPHGIEQCPFESGPDEICHQGRVPSISVNATSVEDIQLMVEFSSQHNLHLVVKNTGHELMGRDFGVGSVEIFTHYLKGINFTNDFTPSGVVGDRAGGQHAVTIGAGVQWGELYAAAEKNNRSVVGAFPPYVGVGVDNVLQFTVVLPNASFVTANDYQNTDLFWALRGGGGPSFGVVTSVTYKTHPNVPYTAAYYIARANSSDSYLELFKTWTQYNNLIEDAGWSGAWPFGGNTLNLSLITQGIPPFKPLANATLEAFFTASRSIPGIDVTLATSASYSSFYEWYSDNLGNNSHGYGINLNAGAQVGIPTALASWLVPREVFYLKPDALADVLMKMPGGNAVMIGGGAVASADPDSVAVTPAWRRMTAHILLTTSWNQTSDPAVVEAARKSVRDQVEPLRQLAPLPIGGQYINEADILEHHWQEAYWGSHYPRLLSIKKAIDPHDLLVVYKGVNSEQWDDEIVCKTL</sequence>
<accession>A0A2H3JLS9</accession>
<dbReference type="AlphaFoldDB" id="A0A2H3JLS9"/>
<dbReference type="Pfam" id="PF01565">
    <property type="entry name" value="FAD_binding_4"/>
    <property type="match status" value="1"/>
</dbReference>
<evidence type="ECO:0000256" key="2">
    <source>
        <dbReference type="ARBA" id="ARBA00023002"/>
    </source>
</evidence>
<proteinExistence type="inferred from homology"/>
<evidence type="ECO:0000313" key="5">
    <source>
        <dbReference type="Proteomes" id="UP000218811"/>
    </source>
</evidence>
<organism evidence="4 5">
    <name type="scientific">Wolfiporia cocos (strain MD-104)</name>
    <name type="common">Brown rot fungus</name>
    <dbReference type="NCBI Taxonomy" id="742152"/>
    <lineage>
        <taxon>Eukaryota</taxon>
        <taxon>Fungi</taxon>
        <taxon>Dikarya</taxon>
        <taxon>Basidiomycota</taxon>
        <taxon>Agaricomycotina</taxon>
        <taxon>Agaricomycetes</taxon>
        <taxon>Polyporales</taxon>
        <taxon>Phaeolaceae</taxon>
        <taxon>Wolfiporia</taxon>
    </lineage>
</organism>
<dbReference type="InterPro" id="IPR016166">
    <property type="entry name" value="FAD-bd_PCMH"/>
</dbReference>
<keyword evidence="5" id="KW-1185">Reference proteome</keyword>
<dbReference type="OMA" id="GWAGFWP"/>
<keyword evidence="2" id="KW-0560">Oxidoreductase</keyword>
<dbReference type="SUPFAM" id="SSF56176">
    <property type="entry name" value="FAD-binding/transporter-associated domain-like"/>
    <property type="match status" value="1"/>
</dbReference>
<dbReference type="Proteomes" id="UP000218811">
    <property type="component" value="Unassembled WGS sequence"/>
</dbReference>
<dbReference type="Pfam" id="PF08031">
    <property type="entry name" value="BBE"/>
    <property type="match status" value="1"/>
</dbReference>
<comment type="similarity">
    <text evidence="1">Belongs to the oxygen-dependent FAD-linked oxidoreductase family.</text>
</comment>
<evidence type="ECO:0000313" key="4">
    <source>
        <dbReference type="EMBL" id="PCH42465.1"/>
    </source>
</evidence>
<dbReference type="OrthoDB" id="9983560at2759"/>
<dbReference type="InterPro" id="IPR006094">
    <property type="entry name" value="Oxid_FAD_bind_N"/>
</dbReference>
<dbReference type="PANTHER" id="PTHR13878">
    <property type="entry name" value="GULONOLACTONE OXIDASE"/>
    <property type="match status" value="1"/>
</dbReference>
<dbReference type="InterPro" id="IPR036318">
    <property type="entry name" value="FAD-bd_PCMH-like_sf"/>
</dbReference>
<dbReference type="InterPro" id="IPR016169">
    <property type="entry name" value="FAD-bd_PCMH_sub2"/>
</dbReference>
<dbReference type="InterPro" id="IPR012951">
    <property type="entry name" value="BBE"/>
</dbReference>
<protein>
    <submittedName>
        <fullName evidence="4">FAD-binding domain-containing protein</fullName>
    </submittedName>
</protein>
<gene>
    <name evidence="4" type="ORF">WOLCODRAFT_144072</name>
</gene>
<dbReference type="PROSITE" id="PS51387">
    <property type="entry name" value="FAD_PCMH"/>
    <property type="match status" value="1"/>
</dbReference>
<reference evidence="4 5" key="1">
    <citation type="journal article" date="2012" name="Science">
        <title>The Paleozoic origin of enzymatic lignin decomposition reconstructed from 31 fungal genomes.</title>
        <authorList>
            <person name="Floudas D."/>
            <person name="Binder M."/>
            <person name="Riley R."/>
            <person name="Barry K."/>
            <person name="Blanchette R.A."/>
            <person name="Henrissat B."/>
            <person name="Martinez A.T."/>
            <person name="Otillar R."/>
            <person name="Spatafora J.W."/>
            <person name="Yadav J.S."/>
            <person name="Aerts A."/>
            <person name="Benoit I."/>
            <person name="Boyd A."/>
            <person name="Carlson A."/>
            <person name="Copeland A."/>
            <person name="Coutinho P.M."/>
            <person name="de Vries R.P."/>
            <person name="Ferreira P."/>
            <person name="Findley K."/>
            <person name="Foster B."/>
            <person name="Gaskell J."/>
            <person name="Glotzer D."/>
            <person name="Gorecki P."/>
            <person name="Heitman J."/>
            <person name="Hesse C."/>
            <person name="Hori C."/>
            <person name="Igarashi K."/>
            <person name="Jurgens J.A."/>
            <person name="Kallen N."/>
            <person name="Kersten P."/>
            <person name="Kohler A."/>
            <person name="Kuees U."/>
            <person name="Kumar T.K.A."/>
            <person name="Kuo A."/>
            <person name="LaButti K."/>
            <person name="Larrondo L.F."/>
            <person name="Lindquist E."/>
            <person name="Ling A."/>
            <person name="Lombard V."/>
            <person name="Lucas S."/>
            <person name="Lundell T."/>
            <person name="Martin R."/>
            <person name="McLaughlin D.J."/>
            <person name="Morgenstern I."/>
            <person name="Morin E."/>
            <person name="Murat C."/>
            <person name="Nagy L.G."/>
            <person name="Nolan M."/>
            <person name="Ohm R.A."/>
            <person name="Patyshakuliyeva A."/>
            <person name="Rokas A."/>
            <person name="Ruiz-Duenas F.J."/>
            <person name="Sabat G."/>
            <person name="Salamov A."/>
            <person name="Samejima M."/>
            <person name="Schmutz J."/>
            <person name="Slot J.C."/>
            <person name="St John F."/>
            <person name="Stenlid J."/>
            <person name="Sun H."/>
            <person name="Sun S."/>
            <person name="Syed K."/>
            <person name="Tsang A."/>
            <person name="Wiebenga A."/>
            <person name="Young D."/>
            <person name="Pisabarro A."/>
            <person name="Eastwood D.C."/>
            <person name="Martin F."/>
            <person name="Cullen D."/>
            <person name="Grigoriev I.V."/>
            <person name="Hibbett D.S."/>
        </authorList>
    </citation>
    <scope>NUCLEOTIDE SEQUENCE [LARGE SCALE GENOMIC DNA]</scope>
    <source>
        <strain evidence="4 5">MD-104</strain>
    </source>
</reference>
<dbReference type="STRING" id="742152.A0A2H3JLS9"/>
<dbReference type="EMBL" id="KB468124">
    <property type="protein sequence ID" value="PCH42465.1"/>
    <property type="molecule type" value="Genomic_DNA"/>
</dbReference>
<dbReference type="InterPro" id="IPR050432">
    <property type="entry name" value="FAD-linked_Oxidoreductases_BP"/>
</dbReference>
<evidence type="ECO:0000256" key="1">
    <source>
        <dbReference type="ARBA" id="ARBA00005466"/>
    </source>
</evidence>
<feature type="domain" description="FAD-binding PCMH-type" evidence="3">
    <location>
        <begin position="141"/>
        <end position="307"/>
    </location>
</feature>
<evidence type="ECO:0000259" key="3">
    <source>
        <dbReference type="PROSITE" id="PS51387"/>
    </source>
</evidence>
<dbReference type="GO" id="GO:0016491">
    <property type="term" value="F:oxidoreductase activity"/>
    <property type="evidence" value="ECO:0007669"/>
    <property type="project" value="UniProtKB-KW"/>
</dbReference>
<dbReference type="GO" id="GO:0071949">
    <property type="term" value="F:FAD binding"/>
    <property type="evidence" value="ECO:0007669"/>
    <property type="project" value="InterPro"/>
</dbReference>
<dbReference type="Gene3D" id="3.30.465.10">
    <property type="match status" value="2"/>
</dbReference>
<dbReference type="PANTHER" id="PTHR13878:SF91">
    <property type="entry name" value="FAD BINDING DOMAIN PROTEIN (AFU_ORTHOLOGUE AFUA_6G12070)-RELATED"/>
    <property type="match status" value="1"/>
</dbReference>
<name>A0A2H3JLS9_WOLCO</name>
<dbReference type="Gene3D" id="3.40.462.20">
    <property type="match status" value="1"/>
</dbReference>